<gene>
    <name evidence="2" type="ORF">FYC62_14250</name>
</gene>
<dbReference type="InterPro" id="IPR021314">
    <property type="entry name" value="DUF2911"/>
</dbReference>
<evidence type="ECO:0000313" key="2">
    <source>
        <dbReference type="EMBL" id="QEK53344.1"/>
    </source>
</evidence>
<feature type="signal peptide" evidence="1">
    <location>
        <begin position="1"/>
        <end position="19"/>
    </location>
</feature>
<dbReference type="EMBL" id="CP043329">
    <property type="protein sequence ID" value="QEK53344.1"/>
    <property type="molecule type" value="Genomic_DNA"/>
</dbReference>
<keyword evidence="3" id="KW-1185">Reference proteome</keyword>
<feature type="chain" id="PRO_5022886194" evidence="1">
    <location>
        <begin position="20"/>
        <end position="277"/>
    </location>
</feature>
<evidence type="ECO:0000256" key="1">
    <source>
        <dbReference type="SAM" id="SignalP"/>
    </source>
</evidence>
<reference evidence="2 3" key="1">
    <citation type="submission" date="2019-08" db="EMBL/GenBank/DDBJ databases">
        <title>Pedobacter sp. nov., isolated from Han river, South Korea.</title>
        <authorList>
            <person name="Lee D.-H."/>
            <person name="Kim Y.-S."/>
            <person name="Hwang E.-M."/>
            <person name="Le Tran T.C."/>
            <person name="Cha C.-J."/>
        </authorList>
    </citation>
    <scope>NUCLEOTIDE SEQUENCE [LARGE SCALE GENOMIC DNA]</scope>
    <source>
        <strain evidence="2 3">CJ43</strain>
    </source>
</reference>
<keyword evidence="1" id="KW-0732">Signal</keyword>
<dbReference type="KEGG" id="pej:FYC62_14250"/>
<dbReference type="Proteomes" id="UP000323653">
    <property type="component" value="Chromosome"/>
</dbReference>
<accession>A0A5C0VQY2</accession>
<dbReference type="AlphaFoldDB" id="A0A5C0VQY2"/>
<evidence type="ECO:0000313" key="3">
    <source>
        <dbReference type="Proteomes" id="UP000323653"/>
    </source>
</evidence>
<sequence length="277" mass="30827">MKRITLALGLLYLSFSASAQSGFLPQPSTTQTVEQEFGLGKVKLSYARPNVKERKVFGALVPYGKVWRTGANSATVLTFSDEVKLAGKTVPAGNYALFTIPGEAEWTIILSKTTEQWGSYAYKEADDFLRVKVKPAKTAQKVESFTIQFANVQAGSMDLQLVWDNTLVSVPFTTDFDTKAMANIDAAMKGDKKPYFPAAIYYYTYNKDLKQALTWVNEAEKTMGKAPWVKLWKAKIQLKLGDKKAALLTAEEGVKIAEEIKNEEYISLNKAFIAENK</sequence>
<proteinExistence type="predicted"/>
<dbReference type="Pfam" id="PF11138">
    <property type="entry name" value="DUF2911"/>
    <property type="match status" value="1"/>
</dbReference>
<protein>
    <submittedName>
        <fullName evidence="2">DUF2911 domain-containing protein</fullName>
    </submittedName>
</protein>
<name>A0A5C0VQY2_9SPHI</name>
<organism evidence="2 3">
    <name type="scientific">Pedobacter aquae</name>
    <dbReference type="NCBI Taxonomy" id="2605747"/>
    <lineage>
        <taxon>Bacteria</taxon>
        <taxon>Pseudomonadati</taxon>
        <taxon>Bacteroidota</taxon>
        <taxon>Sphingobacteriia</taxon>
        <taxon>Sphingobacteriales</taxon>
        <taxon>Sphingobacteriaceae</taxon>
        <taxon>Pedobacter</taxon>
    </lineage>
</organism>